<keyword evidence="1" id="KW-0966">Cell projection</keyword>
<keyword evidence="1" id="KW-0282">Flagellum</keyword>
<dbReference type="RefSeq" id="WP_047195748.1">
    <property type="nucleotide sequence ID" value="NZ_CP011371.1"/>
</dbReference>
<dbReference type="EMBL" id="CP011371">
    <property type="protein sequence ID" value="AKJ30361.1"/>
    <property type="molecule type" value="Genomic_DNA"/>
</dbReference>
<protein>
    <submittedName>
        <fullName evidence="1">Flagellar FliL protein</fullName>
    </submittedName>
</protein>
<evidence type="ECO:0000313" key="1">
    <source>
        <dbReference type="EMBL" id="AKJ30361.1"/>
    </source>
</evidence>
<sequence>MKKSTLVLTLVLGGTLLAGAGGAAAWWLLPHGDAKAAATAAAPRPAEPQDWRYVTLDKVIVMLRGGAGEPLTNYVAVDLVFRTSPKLEKATKAQLPLLRSITVQALSSYTLQQAGLMTIEQFTAALNEAYAKSYATDGIEKPFVQAMVGKLIIE</sequence>
<keyword evidence="2" id="KW-1185">Reference proteome</keyword>
<dbReference type="OrthoDB" id="7062113at2"/>
<dbReference type="Proteomes" id="UP000035352">
    <property type="component" value="Chromosome"/>
</dbReference>
<gene>
    <name evidence="1" type="primary">fliL</name>
    <name evidence="1" type="ORF">AAW51_3670</name>
</gene>
<dbReference type="STRING" id="413882.AAW51_3670"/>
<reference evidence="1 2" key="1">
    <citation type="submission" date="2015-05" db="EMBL/GenBank/DDBJ databases">
        <authorList>
            <person name="Tang B."/>
            <person name="Yu Y."/>
        </authorList>
    </citation>
    <scope>NUCLEOTIDE SEQUENCE [LARGE SCALE GENOMIC DNA]</scope>
    <source>
        <strain evidence="1 2">DSM 7029</strain>
    </source>
</reference>
<accession>A0A0G3BSK5</accession>
<proteinExistence type="predicted"/>
<name>A0A0G3BSK5_9BURK</name>
<dbReference type="AlphaFoldDB" id="A0A0G3BSK5"/>
<keyword evidence="1" id="KW-0969">Cilium</keyword>
<organism evidence="1 2">
    <name type="scientific">Caldimonas brevitalea</name>
    <dbReference type="NCBI Taxonomy" id="413882"/>
    <lineage>
        <taxon>Bacteria</taxon>
        <taxon>Pseudomonadati</taxon>
        <taxon>Pseudomonadota</taxon>
        <taxon>Betaproteobacteria</taxon>
        <taxon>Burkholderiales</taxon>
        <taxon>Sphaerotilaceae</taxon>
        <taxon>Caldimonas</taxon>
    </lineage>
</organism>
<evidence type="ECO:0000313" key="2">
    <source>
        <dbReference type="Proteomes" id="UP000035352"/>
    </source>
</evidence>
<dbReference type="KEGG" id="pbh:AAW51_3670"/>